<organism evidence="1 2">
    <name type="scientific">Carex littledalei</name>
    <dbReference type="NCBI Taxonomy" id="544730"/>
    <lineage>
        <taxon>Eukaryota</taxon>
        <taxon>Viridiplantae</taxon>
        <taxon>Streptophyta</taxon>
        <taxon>Embryophyta</taxon>
        <taxon>Tracheophyta</taxon>
        <taxon>Spermatophyta</taxon>
        <taxon>Magnoliopsida</taxon>
        <taxon>Liliopsida</taxon>
        <taxon>Poales</taxon>
        <taxon>Cyperaceae</taxon>
        <taxon>Cyperoideae</taxon>
        <taxon>Cariceae</taxon>
        <taxon>Carex</taxon>
        <taxon>Carex subgen. Euthyceras</taxon>
    </lineage>
</organism>
<accession>A0A833VCP7</accession>
<protein>
    <submittedName>
        <fullName evidence="1">Aldehyde dehydrogenase</fullName>
    </submittedName>
</protein>
<keyword evidence="2" id="KW-1185">Reference proteome</keyword>
<dbReference type="EMBL" id="SWLB01000009">
    <property type="protein sequence ID" value="KAF3334212.1"/>
    <property type="molecule type" value="Genomic_DNA"/>
</dbReference>
<proteinExistence type="predicted"/>
<comment type="caution">
    <text evidence="1">The sequence shown here is derived from an EMBL/GenBank/DDBJ whole genome shotgun (WGS) entry which is preliminary data.</text>
</comment>
<gene>
    <name evidence="1" type="ORF">FCM35_KLT20816</name>
</gene>
<dbReference type="AlphaFoldDB" id="A0A833VCP7"/>
<dbReference type="OrthoDB" id="1873930at2759"/>
<dbReference type="Proteomes" id="UP000623129">
    <property type="component" value="Unassembled WGS sequence"/>
</dbReference>
<evidence type="ECO:0000313" key="1">
    <source>
        <dbReference type="EMBL" id="KAF3334212.1"/>
    </source>
</evidence>
<reference evidence="1" key="1">
    <citation type="submission" date="2020-01" db="EMBL/GenBank/DDBJ databases">
        <title>Genome sequence of Kobresia littledalei, the first chromosome-level genome in the family Cyperaceae.</title>
        <authorList>
            <person name="Qu G."/>
        </authorList>
    </citation>
    <scope>NUCLEOTIDE SEQUENCE</scope>
    <source>
        <strain evidence="1">C.B.Clarke</strain>
        <tissue evidence="1">Leaf</tissue>
    </source>
</reference>
<sequence length="267" mass="30755">MSAGAFANWIHSPFDRRKGVELPNFRYKIPFGSNEALWLRARHDYSLSKARVAADYSDSLPESTNHFIKHDYHPLEEYKEPKRKIDMFLSDVQLARTRDILFELPDEGLLQDVHITDFHVRVLIGMDSPCYNEKGTLIGGLNDNDIRDKLKLDSSDDEIEEACYYEYLHREEEITGFHMECGMPETLQQTHPLHFAKCLKKMLKLLHECGLPLEDADIINSDGVAMKKLLLETKPKMTLLKLEDAGFDWKILGKKDLIAPAVESIHL</sequence>
<name>A0A833VCP7_9POAL</name>
<evidence type="ECO:0000313" key="2">
    <source>
        <dbReference type="Proteomes" id="UP000623129"/>
    </source>
</evidence>